<organism evidence="1 2">
    <name type="scientific">Duganella rivi</name>
    <dbReference type="NCBI Taxonomy" id="2666083"/>
    <lineage>
        <taxon>Bacteria</taxon>
        <taxon>Pseudomonadati</taxon>
        <taxon>Pseudomonadota</taxon>
        <taxon>Betaproteobacteria</taxon>
        <taxon>Burkholderiales</taxon>
        <taxon>Oxalobacteraceae</taxon>
        <taxon>Telluria group</taxon>
        <taxon>Duganella</taxon>
    </lineage>
</organism>
<dbReference type="RefSeq" id="WP_161012020.1">
    <property type="nucleotide sequence ID" value="NZ_WWCK01000001.1"/>
</dbReference>
<protein>
    <submittedName>
        <fullName evidence="1">Uncharacterized protein</fullName>
    </submittedName>
</protein>
<keyword evidence="2" id="KW-1185">Reference proteome</keyword>
<sequence length="261" mass="29313">MAERIQEYSGRFDQYCPKCAQTATFSFQVDPEFSASQRRLAASATNIRSPNTGARLVHTNFSKHAVCTRNNHRAIYHFQAFDDGIMKIGQFPSVADILSGDIQKYKKVFDDSEMKGLKTAIGLHAHGVGAGAFIYLRKIFEAQVEQAHVIARNDKDWDDGAYTKLMRMSERIETLKLYLPEILVRNNTLYSILSEHLHLGPSEQECVDNFDVVLQGIFLIAEEKLEKLQRANQLADFNRSKQALLELRAAEAAARAAATGS</sequence>
<dbReference type="Proteomes" id="UP000450012">
    <property type="component" value="Unassembled WGS sequence"/>
</dbReference>
<accession>A0A7X4K8V7</accession>
<name>A0A7X4K8V7_9BURK</name>
<evidence type="ECO:0000313" key="1">
    <source>
        <dbReference type="EMBL" id="MYM65406.1"/>
    </source>
</evidence>
<reference evidence="1 2" key="1">
    <citation type="submission" date="2019-12" db="EMBL/GenBank/DDBJ databases">
        <title>Novel species isolated from a subtropical stream in China.</title>
        <authorList>
            <person name="Lu H."/>
        </authorList>
    </citation>
    <scope>NUCLEOTIDE SEQUENCE [LARGE SCALE GENOMIC DNA]</scope>
    <source>
        <strain evidence="1 2">FT55W</strain>
    </source>
</reference>
<proteinExistence type="predicted"/>
<comment type="caution">
    <text evidence="1">The sequence shown here is derived from an EMBL/GenBank/DDBJ whole genome shotgun (WGS) entry which is preliminary data.</text>
</comment>
<dbReference type="AlphaFoldDB" id="A0A7X4K8V7"/>
<gene>
    <name evidence="1" type="ORF">GTP45_00985</name>
</gene>
<dbReference type="EMBL" id="WWCK01000001">
    <property type="protein sequence ID" value="MYM65406.1"/>
    <property type="molecule type" value="Genomic_DNA"/>
</dbReference>
<evidence type="ECO:0000313" key="2">
    <source>
        <dbReference type="Proteomes" id="UP000450012"/>
    </source>
</evidence>